<dbReference type="STRING" id="1122252.SAMN05660443_0992"/>
<protein>
    <recommendedName>
        <fullName evidence="3">TRAP transporter solute receptor, TAXI family</fullName>
    </recommendedName>
</protein>
<dbReference type="EMBL" id="FOLH01000002">
    <property type="protein sequence ID" value="SFB98330.1"/>
    <property type="molecule type" value="Genomic_DNA"/>
</dbReference>
<dbReference type="AlphaFoldDB" id="A0A1I1FMS4"/>
<dbReference type="PANTHER" id="PTHR42941:SF1">
    <property type="entry name" value="SLL1037 PROTEIN"/>
    <property type="match status" value="1"/>
</dbReference>
<dbReference type="NCBIfam" id="TIGR02122">
    <property type="entry name" value="TRAP_TAXI"/>
    <property type="match status" value="1"/>
</dbReference>
<keyword evidence="2" id="KW-1185">Reference proteome</keyword>
<dbReference type="Proteomes" id="UP000199058">
    <property type="component" value="Unassembled WGS sequence"/>
</dbReference>
<name>A0A1I1FMS4_9GAMM</name>
<evidence type="ECO:0000313" key="2">
    <source>
        <dbReference type="Proteomes" id="UP000199058"/>
    </source>
</evidence>
<dbReference type="InterPro" id="IPR011852">
    <property type="entry name" value="TRAP_TAXI"/>
</dbReference>
<gene>
    <name evidence="1" type="ORF">SAMN05660443_0992</name>
</gene>
<evidence type="ECO:0000313" key="1">
    <source>
        <dbReference type="EMBL" id="SFB98330.1"/>
    </source>
</evidence>
<dbReference type="OrthoDB" id="9780180at2"/>
<proteinExistence type="predicted"/>
<dbReference type="Gene3D" id="3.40.190.10">
    <property type="entry name" value="Periplasmic binding protein-like II"/>
    <property type="match status" value="2"/>
</dbReference>
<dbReference type="CDD" id="cd13520">
    <property type="entry name" value="PBP2_TAXI_TRAP"/>
    <property type="match status" value="1"/>
</dbReference>
<reference evidence="1 2" key="1">
    <citation type="submission" date="2016-10" db="EMBL/GenBank/DDBJ databases">
        <authorList>
            <person name="de Groot N.N."/>
        </authorList>
    </citation>
    <scope>NUCLEOTIDE SEQUENCE [LARGE SCALE GENOMIC DNA]</scope>
    <source>
        <strain evidence="1 2">DSM 18438</strain>
    </source>
</reference>
<dbReference type="PANTHER" id="PTHR42941">
    <property type="entry name" value="SLL1037 PROTEIN"/>
    <property type="match status" value="1"/>
</dbReference>
<organism evidence="1 2">
    <name type="scientific">Marinospirillum celere</name>
    <dbReference type="NCBI Taxonomy" id="1122252"/>
    <lineage>
        <taxon>Bacteria</taxon>
        <taxon>Pseudomonadati</taxon>
        <taxon>Pseudomonadota</taxon>
        <taxon>Gammaproteobacteria</taxon>
        <taxon>Oceanospirillales</taxon>
        <taxon>Oceanospirillaceae</taxon>
        <taxon>Marinospirillum</taxon>
    </lineage>
</organism>
<dbReference type="Pfam" id="PF16868">
    <property type="entry name" value="NMT1_3"/>
    <property type="match status" value="1"/>
</dbReference>
<accession>A0A1I1FMS4</accession>
<dbReference type="SUPFAM" id="SSF53850">
    <property type="entry name" value="Periplasmic binding protein-like II"/>
    <property type="match status" value="1"/>
</dbReference>
<dbReference type="RefSeq" id="WP_091960112.1">
    <property type="nucleotide sequence ID" value="NZ_FOLH01000002.1"/>
</dbReference>
<evidence type="ECO:0008006" key="3">
    <source>
        <dbReference type="Google" id="ProtNLM"/>
    </source>
</evidence>
<sequence length="334" mass="36668">MQTRAYQGFKGHRHLLVAGLLYLPLVSPPTLAGTERLAFSSGPDGGTFEHFARGISSFLSDSNPRLEVLPFISAGSIENLRRINGRDAEFGIVYATDLYLGSQGRLTNDTRIYRNIQALSSLYPAPAQLIVPRDSDIHQLEDLKGKRLAIGGIGSGSAAFAERYFQSLGLWQELRPRYLGYSHGAEALLKGEVDALFILAGLPTPAVTDLAKNLPVRLLQTYPQDDQQRFFSDHPYYTETLLPAGSYPGIDQPVPSFQDMAILVAGVHVDQELVLETLNLLYLKGGTEVLKNLTPAAQATQLEKGLTGLLTPLHPGARHFWQFQGYPLEAEPEP</sequence>